<dbReference type="SMART" id="SM00448">
    <property type="entry name" value="REC"/>
    <property type="match status" value="1"/>
</dbReference>
<dbReference type="CDD" id="cd00082">
    <property type="entry name" value="HisKA"/>
    <property type="match status" value="1"/>
</dbReference>
<name>A0ABQ5UI89_9HYPH</name>
<evidence type="ECO:0000256" key="1">
    <source>
        <dbReference type="ARBA" id="ARBA00000085"/>
    </source>
</evidence>
<comment type="catalytic activity">
    <reaction evidence="1">
        <text>ATP + protein L-histidine = ADP + protein N-phospho-L-histidine.</text>
        <dbReference type="EC" id="2.7.13.3"/>
    </reaction>
</comment>
<protein>
    <recommendedName>
        <fullName evidence="2">histidine kinase</fullName>
        <ecNumber evidence="2">2.7.13.3</ecNumber>
    </recommendedName>
</protein>
<dbReference type="EC" id="2.7.13.3" evidence="2"/>
<dbReference type="RefSeq" id="WP_284393483.1">
    <property type="nucleotide sequence ID" value="NZ_BSNG01000003.1"/>
</dbReference>
<dbReference type="Gene3D" id="1.10.287.130">
    <property type="match status" value="1"/>
</dbReference>
<evidence type="ECO:0000256" key="4">
    <source>
        <dbReference type="ARBA" id="ARBA00022679"/>
    </source>
</evidence>
<evidence type="ECO:0000259" key="8">
    <source>
        <dbReference type="PROSITE" id="PS50109"/>
    </source>
</evidence>
<evidence type="ECO:0000256" key="2">
    <source>
        <dbReference type="ARBA" id="ARBA00012438"/>
    </source>
</evidence>
<keyword evidence="5 10" id="KW-0418">Kinase</keyword>
<reference evidence="10" key="1">
    <citation type="journal article" date="2014" name="Int. J. Syst. Evol. Microbiol.">
        <title>Complete genome of a new Firmicutes species belonging to the dominant human colonic microbiota ('Ruminococcus bicirculans') reveals two chromosomes and a selective capacity to utilize plant glucans.</title>
        <authorList>
            <consortium name="NISC Comparative Sequencing Program"/>
            <person name="Wegmann U."/>
            <person name="Louis P."/>
            <person name="Goesmann A."/>
            <person name="Henrissat B."/>
            <person name="Duncan S.H."/>
            <person name="Flint H.J."/>
        </authorList>
    </citation>
    <scope>NUCLEOTIDE SEQUENCE</scope>
    <source>
        <strain evidence="10">NBRC 103855</strain>
    </source>
</reference>
<sequence length="569" mass="61499">MQERPLWEALIDLLYRQSYAILFANFVIPLPVAYMLRDAVPAAALFGWIGAMYGLTVARIVLARLYFRRDSGAGQALTWAWRATAFSWASAALWGAVGWVGFIPGEPNMAAFTCIVLTGLACGAVPSLSAFPPAYAGTALAMLLPLAVRCVLGEGEVFRIYLFFVLCLIAVNLYYSRQTFRTLAETVRLRSENLALIGDLERQRDLAQAANHSKSRFLAAASHDLRQPVHAMSLFVETLRTMAQRGDVAASAAQAIASRLRMVIGNFGGVLNGLLDISRLDAGVVPIKVQAVQLARLFDDLKGEFEASAGERGLDWRVVSSGAWVETDPVLLRRILGNLLANAFRYTNEGKVLLGVRRRGDQVEIAVLDTGPGIPADQLEAVFDEFVQLPSAEKHGLGLGLSIVRRMADLLGHALRLRSVVGKGSTFSLLLPLAAPIAAALDQPETESQAPLAIAVIDDEADALEGLVQLLEAWGHQVWAGRSSGQVISAMGEDEPDLLITDYRLSGGLTARDAVAMVRRHLGRDLPVIILTGDTAPDRLREATESGHRLLHKPVDPDALGEAIAGSFR</sequence>
<dbReference type="Gene3D" id="3.40.50.2300">
    <property type="match status" value="1"/>
</dbReference>
<dbReference type="InterPro" id="IPR001789">
    <property type="entry name" value="Sig_transdc_resp-reg_receiver"/>
</dbReference>
<keyword evidence="3 6" id="KW-0597">Phosphoprotein</keyword>
<dbReference type="PROSITE" id="PS50110">
    <property type="entry name" value="RESPONSE_REGULATORY"/>
    <property type="match status" value="1"/>
</dbReference>
<evidence type="ECO:0000313" key="11">
    <source>
        <dbReference type="Proteomes" id="UP001161406"/>
    </source>
</evidence>
<comment type="caution">
    <text evidence="10">The sequence shown here is derived from an EMBL/GenBank/DDBJ whole genome shotgun (WGS) entry which is preliminary data.</text>
</comment>
<gene>
    <name evidence="10" type="ORF">GCM10007913_37520</name>
</gene>
<feature type="transmembrane region" description="Helical" evidence="7">
    <location>
        <begin position="109"/>
        <end position="128"/>
    </location>
</feature>
<dbReference type="InterPro" id="IPR036097">
    <property type="entry name" value="HisK_dim/P_sf"/>
</dbReference>
<keyword evidence="7" id="KW-0812">Transmembrane</keyword>
<dbReference type="InterPro" id="IPR004358">
    <property type="entry name" value="Sig_transdc_His_kin-like_C"/>
</dbReference>
<evidence type="ECO:0000259" key="9">
    <source>
        <dbReference type="PROSITE" id="PS50110"/>
    </source>
</evidence>
<evidence type="ECO:0000256" key="5">
    <source>
        <dbReference type="ARBA" id="ARBA00022777"/>
    </source>
</evidence>
<keyword evidence="4" id="KW-0808">Transferase</keyword>
<evidence type="ECO:0000313" key="10">
    <source>
        <dbReference type="EMBL" id="GLQ11820.1"/>
    </source>
</evidence>
<keyword evidence="11" id="KW-1185">Reference proteome</keyword>
<dbReference type="Gene3D" id="3.30.565.10">
    <property type="entry name" value="Histidine kinase-like ATPase, C-terminal domain"/>
    <property type="match status" value="1"/>
</dbReference>
<dbReference type="PROSITE" id="PS50109">
    <property type="entry name" value="HIS_KIN"/>
    <property type="match status" value="1"/>
</dbReference>
<feature type="transmembrane region" description="Helical" evidence="7">
    <location>
        <begin position="20"/>
        <end position="36"/>
    </location>
</feature>
<feature type="modified residue" description="4-aspartylphosphate" evidence="6">
    <location>
        <position position="502"/>
    </location>
</feature>
<dbReference type="InterPro" id="IPR005467">
    <property type="entry name" value="His_kinase_dom"/>
</dbReference>
<dbReference type="InterPro" id="IPR011006">
    <property type="entry name" value="CheY-like_superfamily"/>
</dbReference>
<reference evidence="10" key="2">
    <citation type="submission" date="2023-01" db="EMBL/GenBank/DDBJ databases">
        <title>Draft genome sequence of Devosia yakushimensis strain NBRC 103855.</title>
        <authorList>
            <person name="Sun Q."/>
            <person name="Mori K."/>
        </authorList>
    </citation>
    <scope>NUCLEOTIDE SEQUENCE</scope>
    <source>
        <strain evidence="10">NBRC 103855</strain>
    </source>
</reference>
<dbReference type="InterPro" id="IPR036890">
    <property type="entry name" value="HATPase_C_sf"/>
</dbReference>
<dbReference type="GO" id="GO:0016301">
    <property type="term" value="F:kinase activity"/>
    <property type="evidence" value="ECO:0007669"/>
    <property type="project" value="UniProtKB-KW"/>
</dbReference>
<dbReference type="SMART" id="SM00387">
    <property type="entry name" value="HATPase_c"/>
    <property type="match status" value="1"/>
</dbReference>
<dbReference type="PANTHER" id="PTHR43047:SF9">
    <property type="entry name" value="HISTIDINE KINASE"/>
    <property type="match status" value="1"/>
</dbReference>
<accession>A0ABQ5UI89</accession>
<feature type="domain" description="Response regulatory" evidence="9">
    <location>
        <begin position="453"/>
        <end position="568"/>
    </location>
</feature>
<evidence type="ECO:0000256" key="3">
    <source>
        <dbReference type="ARBA" id="ARBA00022553"/>
    </source>
</evidence>
<dbReference type="SMART" id="SM00388">
    <property type="entry name" value="HisKA"/>
    <property type="match status" value="1"/>
</dbReference>
<dbReference type="Pfam" id="PF02518">
    <property type="entry name" value="HATPase_c"/>
    <property type="match status" value="1"/>
</dbReference>
<evidence type="ECO:0000256" key="7">
    <source>
        <dbReference type="SAM" id="Phobius"/>
    </source>
</evidence>
<dbReference type="Pfam" id="PF00512">
    <property type="entry name" value="HisKA"/>
    <property type="match status" value="1"/>
</dbReference>
<dbReference type="InterPro" id="IPR003661">
    <property type="entry name" value="HisK_dim/P_dom"/>
</dbReference>
<keyword evidence="7" id="KW-1133">Transmembrane helix</keyword>
<keyword evidence="7" id="KW-0472">Membrane</keyword>
<evidence type="ECO:0000256" key="6">
    <source>
        <dbReference type="PROSITE-ProRule" id="PRU00169"/>
    </source>
</evidence>
<dbReference type="Pfam" id="PF00072">
    <property type="entry name" value="Response_reg"/>
    <property type="match status" value="1"/>
</dbReference>
<dbReference type="EMBL" id="BSNG01000003">
    <property type="protein sequence ID" value="GLQ11820.1"/>
    <property type="molecule type" value="Genomic_DNA"/>
</dbReference>
<organism evidence="10 11">
    <name type="scientific">Devosia yakushimensis</name>
    <dbReference type="NCBI Taxonomy" id="470028"/>
    <lineage>
        <taxon>Bacteria</taxon>
        <taxon>Pseudomonadati</taxon>
        <taxon>Pseudomonadota</taxon>
        <taxon>Alphaproteobacteria</taxon>
        <taxon>Hyphomicrobiales</taxon>
        <taxon>Devosiaceae</taxon>
        <taxon>Devosia</taxon>
    </lineage>
</organism>
<feature type="transmembrane region" description="Helical" evidence="7">
    <location>
        <begin position="157"/>
        <end position="175"/>
    </location>
</feature>
<dbReference type="CDD" id="cd00156">
    <property type="entry name" value="REC"/>
    <property type="match status" value="1"/>
</dbReference>
<feature type="domain" description="Histidine kinase" evidence="8">
    <location>
        <begin position="220"/>
        <end position="435"/>
    </location>
</feature>
<dbReference type="PRINTS" id="PR00344">
    <property type="entry name" value="BCTRLSENSOR"/>
</dbReference>
<dbReference type="InterPro" id="IPR003594">
    <property type="entry name" value="HATPase_dom"/>
</dbReference>
<dbReference type="SUPFAM" id="SSF47384">
    <property type="entry name" value="Homodimeric domain of signal transducing histidine kinase"/>
    <property type="match status" value="1"/>
</dbReference>
<dbReference type="PANTHER" id="PTHR43047">
    <property type="entry name" value="TWO-COMPONENT HISTIDINE PROTEIN KINASE"/>
    <property type="match status" value="1"/>
</dbReference>
<dbReference type="SUPFAM" id="SSF55874">
    <property type="entry name" value="ATPase domain of HSP90 chaperone/DNA topoisomerase II/histidine kinase"/>
    <property type="match status" value="1"/>
</dbReference>
<dbReference type="Proteomes" id="UP001161406">
    <property type="component" value="Unassembled WGS sequence"/>
</dbReference>
<feature type="transmembrane region" description="Helical" evidence="7">
    <location>
        <begin position="79"/>
        <end position="102"/>
    </location>
</feature>
<dbReference type="SUPFAM" id="SSF52172">
    <property type="entry name" value="CheY-like"/>
    <property type="match status" value="1"/>
</dbReference>
<feature type="transmembrane region" description="Helical" evidence="7">
    <location>
        <begin position="43"/>
        <end position="67"/>
    </location>
</feature>
<proteinExistence type="predicted"/>